<sequence>MTAKSAPNVSSPPPPSPSCTALKRSLDKENISPVPLPFRSDSTVDILAIIKSALLQFNSNIIHLGSSRSYKNSKFLKVDLTQAAAVPRESVYDSEMYRVLVNWLTYSLNIEVTGQWHLKSIGSDGGFHHSYCDLVLKHPSASKPFAILELLATAIPSTLKKHFSQVSTYAQCLCPDEFWVVHFSRADDLLSSPYWPDESLLHQKLGMIHIWHDKEFKNVRLNAKFSFLNEIKTISNMQILP</sequence>
<dbReference type="AlphaFoldDB" id="A0A015KBA7"/>
<dbReference type="EMBL" id="JEMT01027525">
    <property type="protein sequence ID" value="EXX56771.1"/>
    <property type="molecule type" value="Genomic_DNA"/>
</dbReference>
<evidence type="ECO:0000313" key="3">
    <source>
        <dbReference type="Proteomes" id="UP000022910"/>
    </source>
</evidence>
<feature type="region of interest" description="Disordered" evidence="1">
    <location>
        <begin position="1"/>
        <end position="21"/>
    </location>
</feature>
<comment type="caution">
    <text evidence="2">The sequence shown here is derived from an EMBL/GenBank/DDBJ whole genome shotgun (WGS) entry which is preliminary data.</text>
</comment>
<accession>A0A015KBA7</accession>
<evidence type="ECO:0008006" key="4">
    <source>
        <dbReference type="Google" id="ProtNLM"/>
    </source>
</evidence>
<evidence type="ECO:0000256" key="1">
    <source>
        <dbReference type="SAM" id="MobiDB-lite"/>
    </source>
</evidence>
<dbReference type="Proteomes" id="UP000022910">
    <property type="component" value="Unassembled WGS sequence"/>
</dbReference>
<reference evidence="2 3" key="1">
    <citation type="submission" date="2014-02" db="EMBL/GenBank/DDBJ databases">
        <title>Single nucleus genome sequencing reveals high similarity among nuclei of an endomycorrhizal fungus.</title>
        <authorList>
            <person name="Lin K."/>
            <person name="Geurts R."/>
            <person name="Zhang Z."/>
            <person name="Limpens E."/>
            <person name="Saunders D.G."/>
            <person name="Mu D."/>
            <person name="Pang E."/>
            <person name="Cao H."/>
            <person name="Cha H."/>
            <person name="Lin T."/>
            <person name="Zhou Q."/>
            <person name="Shang Y."/>
            <person name="Li Y."/>
            <person name="Ivanov S."/>
            <person name="Sharma T."/>
            <person name="Velzen R.V."/>
            <person name="Ruijter N.D."/>
            <person name="Aanen D.K."/>
            <person name="Win J."/>
            <person name="Kamoun S."/>
            <person name="Bisseling T."/>
            <person name="Huang S."/>
        </authorList>
    </citation>
    <scope>NUCLEOTIDE SEQUENCE [LARGE SCALE GENOMIC DNA]</scope>
    <source>
        <strain evidence="3">DAOM197198w</strain>
    </source>
</reference>
<protein>
    <recommendedName>
        <fullName evidence="4">Restriction endonuclease domain-containing protein</fullName>
    </recommendedName>
</protein>
<evidence type="ECO:0000313" key="2">
    <source>
        <dbReference type="EMBL" id="EXX56771.1"/>
    </source>
</evidence>
<dbReference type="OrthoDB" id="2434387at2759"/>
<dbReference type="HOGENOM" id="CLU_1152286_0_0_1"/>
<keyword evidence="3" id="KW-1185">Reference proteome</keyword>
<name>A0A015KBA7_RHIIW</name>
<proteinExistence type="predicted"/>
<organism evidence="2 3">
    <name type="scientific">Rhizophagus irregularis (strain DAOM 197198w)</name>
    <name type="common">Glomus intraradices</name>
    <dbReference type="NCBI Taxonomy" id="1432141"/>
    <lineage>
        <taxon>Eukaryota</taxon>
        <taxon>Fungi</taxon>
        <taxon>Fungi incertae sedis</taxon>
        <taxon>Mucoromycota</taxon>
        <taxon>Glomeromycotina</taxon>
        <taxon>Glomeromycetes</taxon>
        <taxon>Glomerales</taxon>
        <taxon>Glomeraceae</taxon>
        <taxon>Rhizophagus</taxon>
    </lineage>
</organism>
<gene>
    <name evidence="2" type="ORF">RirG_213090</name>
</gene>